<evidence type="ECO:0000313" key="6">
    <source>
        <dbReference type="EMBL" id="GGC51057.1"/>
    </source>
</evidence>
<dbReference type="InterPro" id="IPR028082">
    <property type="entry name" value="Peripla_BP_I"/>
</dbReference>
<feature type="compositionally biased region" description="Polar residues" evidence="4">
    <location>
        <begin position="221"/>
        <end position="230"/>
    </location>
</feature>
<dbReference type="CDD" id="cd06267">
    <property type="entry name" value="PBP1_LacI_sugar_binding-like"/>
    <property type="match status" value="1"/>
</dbReference>
<evidence type="ECO:0000256" key="3">
    <source>
        <dbReference type="ARBA" id="ARBA00023163"/>
    </source>
</evidence>
<dbReference type="InterPro" id="IPR046335">
    <property type="entry name" value="LacI/GalR-like_sensor"/>
</dbReference>
<gene>
    <name evidence="6" type="ORF">GCM10010974_36410</name>
</gene>
<evidence type="ECO:0000256" key="4">
    <source>
        <dbReference type="SAM" id="MobiDB-lite"/>
    </source>
</evidence>
<evidence type="ECO:0000256" key="1">
    <source>
        <dbReference type="ARBA" id="ARBA00023015"/>
    </source>
</evidence>
<keyword evidence="3" id="KW-0804">Transcription</keyword>
<comment type="caution">
    <text evidence="6">The sequence shown here is derived from an EMBL/GenBank/DDBJ whole genome shotgun (WGS) entry which is preliminary data.</text>
</comment>
<feature type="domain" description="Transcriptional regulator LacI/GalR-like sensor" evidence="5">
    <location>
        <begin position="66"/>
        <end position="196"/>
    </location>
</feature>
<reference evidence="7" key="1">
    <citation type="journal article" date="2019" name="Int. J. Syst. Evol. Microbiol.">
        <title>The Global Catalogue of Microorganisms (GCM) 10K type strain sequencing project: providing services to taxonomists for standard genome sequencing and annotation.</title>
        <authorList>
            <consortium name="The Broad Institute Genomics Platform"/>
            <consortium name="The Broad Institute Genome Sequencing Center for Infectious Disease"/>
            <person name="Wu L."/>
            <person name="Ma J."/>
        </authorList>
    </citation>
    <scope>NUCLEOTIDE SEQUENCE [LARGE SCALE GENOMIC DNA]</scope>
    <source>
        <strain evidence="7">CGMCC 1.15472</strain>
    </source>
</reference>
<evidence type="ECO:0000259" key="5">
    <source>
        <dbReference type="Pfam" id="PF13377"/>
    </source>
</evidence>
<name>A0ABQ1N132_9MICO</name>
<evidence type="ECO:0000313" key="7">
    <source>
        <dbReference type="Proteomes" id="UP000632322"/>
    </source>
</evidence>
<sequence>MLRTYNAAGVVFAGSGIRQNEEETEHLIRTVDTVRSEGMAVVSLATRDFPSDVVSYDNVEARALTQYLIQLGHRDIAFIDGTADVYSAEQRRKGYEAAMHQASLEHRVIPGNFSADSGTNAVISLLSQGQPPDAVIGANDQTAVGAMTALRHSGIQIPDDISVAGIGGTRLAALVDLTTAAAPLHELGATAATHVINPEAPTLDKPLLPPPNRRPPDFSPQKPQNNQSTHMILAPRSRIRKLPHCGSPIQE</sequence>
<feature type="region of interest" description="Disordered" evidence="4">
    <location>
        <begin position="200"/>
        <end position="251"/>
    </location>
</feature>
<dbReference type="SUPFAM" id="SSF53822">
    <property type="entry name" value="Periplasmic binding protein-like I"/>
    <property type="match status" value="1"/>
</dbReference>
<dbReference type="Gene3D" id="3.40.50.2300">
    <property type="match status" value="2"/>
</dbReference>
<keyword evidence="7" id="KW-1185">Reference proteome</keyword>
<dbReference type="Pfam" id="PF13377">
    <property type="entry name" value="Peripla_BP_3"/>
    <property type="match status" value="1"/>
</dbReference>
<proteinExistence type="predicted"/>
<dbReference type="PANTHER" id="PTHR30146">
    <property type="entry name" value="LACI-RELATED TRANSCRIPTIONAL REPRESSOR"/>
    <property type="match status" value="1"/>
</dbReference>
<keyword evidence="1" id="KW-0805">Transcription regulation</keyword>
<dbReference type="PANTHER" id="PTHR30146:SF109">
    <property type="entry name" value="HTH-TYPE TRANSCRIPTIONAL REGULATOR GALS"/>
    <property type="match status" value="1"/>
</dbReference>
<keyword evidence="2" id="KW-0238">DNA-binding</keyword>
<dbReference type="EMBL" id="BMJG01000030">
    <property type="protein sequence ID" value="GGC51057.1"/>
    <property type="molecule type" value="Genomic_DNA"/>
</dbReference>
<dbReference type="Proteomes" id="UP000632322">
    <property type="component" value="Unassembled WGS sequence"/>
</dbReference>
<evidence type="ECO:0000256" key="2">
    <source>
        <dbReference type="ARBA" id="ARBA00023125"/>
    </source>
</evidence>
<accession>A0ABQ1N132</accession>
<organism evidence="6 7">
    <name type="scientific">Brevibacterium sediminis</name>
    <dbReference type="NCBI Taxonomy" id="1857024"/>
    <lineage>
        <taxon>Bacteria</taxon>
        <taxon>Bacillati</taxon>
        <taxon>Actinomycetota</taxon>
        <taxon>Actinomycetes</taxon>
        <taxon>Micrococcales</taxon>
        <taxon>Brevibacteriaceae</taxon>
        <taxon>Brevibacterium</taxon>
    </lineage>
</organism>
<protein>
    <recommendedName>
        <fullName evidence="5">Transcriptional regulator LacI/GalR-like sensor domain-containing protein</fullName>
    </recommendedName>
</protein>